<dbReference type="InterPro" id="IPR010978">
    <property type="entry name" value="tRNA-bd_arm"/>
</dbReference>
<sequence length="252" mass="28571">MMKFTAETAKVYTRLITTLGSAQRRHKEFNLTPEYLFNIMQQTHCAYSGEKFGTVKGNHPDSMTLERWNNDLGYVVGNVIPVKQKYNTLRGNNTIEGLERKANEIAARIVRSSDSVKPTSDKEASRLEKIREYEKTITSIKTNLRNRENHLSQFVQKEKNGTATSADLELINALRTRISGGKSELAKVERKLSAILASVPNRPSDAEIRVQSIRLIVSSLRRLEKCSMLDKLKLKKGLPLTASFFQLLRGKM</sequence>
<protein>
    <submittedName>
        <fullName evidence="1">Anti-termination</fullName>
    </submittedName>
</protein>
<name>A0A2K9V5C5_9CAUD</name>
<organism evidence="1 2">
    <name type="scientific">Klebsiella phage KP1</name>
    <dbReference type="NCBI Taxonomy" id="2070202"/>
    <lineage>
        <taxon>Viruses</taxon>
        <taxon>Duplodnaviria</taxon>
        <taxon>Heunggongvirae</taxon>
        <taxon>Uroviricota</taxon>
        <taxon>Caudoviricetes</taxon>
        <taxon>Pantevenvirales</taxon>
        <taxon>Straboviridae</taxon>
        <taxon>Tevenvirinae</taxon>
        <taxon>Jiaodavirus</taxon>
        <taxon>Jiaodavirus jd18</taxon>
    </lineage>
</organism>
<dbReference type="GO" id="GO:0000166">
    <property type="term" value="F:nucleotide binding"/>
    <property type="evidence" value="ECO:0007669"/>
    <property type="project" value="InterPro"/>
</dbReference>
<evidence type="ECO:0000313" key="1">
    <source>
        <dbReference type="EMBL" id="AUV57361.1"/>
    </source>
</evidence>
<dbReference type="SUPFAM" id="SSF46589">
    <property type="entry name" value="tRNA-binding arm"/>
    <property type="match status" value="1"/>
</dbReference>
<reference evidence="2" key="1">
    <citation type="submission" date="2018-01" db="EMBL/GenBank/DDBJ databases">
        <title>Draft genome sequence of Klebsiella pneumoniae phage KP1.</title>
        <authorList>
            <person name="Kim D."/>
        </authorList>
    </citation>
    <scope>NUCLEOTIDE SEQUENCE [LARGE SCALE GENOMIC DNA]</scope>
</reference>
<evidence type="ECO:0000313" key="2">
    <source>
        <dbReference type="Proteomes" id="UP000240488"/>
    </source>
</evidence>
<dbReference type="Gene3D" id="3.30.40.220">
    <property type="match status" value="1"/>
</dbReference>
<accession>A0A2K9V5C5</accession>
<gene>
    <name evidence="1" type="ORF">KP1_2</name>
</gene>
<dbReference type="EMBL" id="MG751100">
    <property type="protein sequence ID" value="AUV57361.1"/>
    <property type="molecule type" value="Genomic_DNA"/>
</dbReference>
<proteinExistence type="predicted"/>
<dbReference type="Proteomes" id="UP000240488">
    <property type="component" value="Segment"/>
</dbReference>